<name>D4BQT4_BIFBR</name>
<dbReference type="AlphaFoldDB" id="D4BQT4"/>
<protein>
    <submittedName>
        <fullName evidence="1">Uncharacterized protein</fullName>
    </submittedName>
</protein>
<dbReference type="EMBL" id="ACCG02000012">
    <property type="protein sequence ID" value="EFE88579.1"/>
    <property type="molecule type" value="Genomic_DNA"/>
</dbReference>
<comment type="caution">
    <text evidence="1">The sequence shown here is derived from an EMBL/GenBank/DDBJ whole genome shotgun (WGS) entry which is preliminary data.</text>
</comment>
<reference evidence="1 2" key="1">
    <citation type="submission" date="2010-02" db="EMBL/GenBank/DDBJ databases">
        <authorList>
            <person name="Weinstock G."/>
            <person name="Sodergren E."/>
            <person name="Clifton S."/>
            <person name="Fulton L."/>
            <person name="Fulton B."/>
            <person name="Courtney L."/>
            <person name="Fronick C."/>
            <person name="Harrison M."/>
            <person name="Strong C."/>
            <person name="Farmer C."/>
            <person name="Delahaunty K."/>
            <person name="Markovic C."/>
            <person name="Hall O."/>
            <person name="Minx P."/>
            <person name="Tomlinson C."/>
            <person name="Mitreva M."/>
            <person name="Nelson J."/>
            <person name="Hou S."/>
            <person name="Wollam A."/>
            <person name="Pepin K.H."/>
            <person name="Johnson M."/>
            <person name="Bhonagiri V."/>
            <person name="Zhang X."/>
            <person name="Suruliraj S."/>
            <person name="Warren W."/>
            <person name="Chinwalla A."/>
            <person name="Mardis E.R."/>
            <person name="Wilson R.K."/>
        </authorList>
    </citation>
    <scope>NUCLEOTIDE SEQUENCE [LARGE SCALE GENOMIC DNA]</scope>
    <source>
        <strain evidence="1 2">DSM 20213</strain>
    </source>
</reference>
<gene>
    <name evidence="1" type="ORF">BIFBRE_04461</name>
</gene>
<evidence type="ECO:0000313" key="1">
    <source>
        <dbReference type="EMBL" id="EFE88579.1"/>
    </source>
</evidence>
<keyword evidence="2" id="KW-1185">Reference proteome</keyword>
<accession>D4BQT4</accession>
<dbReference type="HOGENOM" id="CLU_2876799_0_0_11"/>
<dbReference type="Proteomes" id="UP000003191">
    <property type="component" value="Unassembled WGS sequence"/>
</dbReference>
<proteinExistence type="predicted"/>
<evidence type="ECO:0000313" key="2">
    <source>
        <dbReference type="Proteomes" id="UP000003191"/>
    </source>
</evidence>
<sequence>MRECLIYLVPLENLLSALTLLVAGVDADHHDAAVTADHAAVFADPLHARADLHGYPFLVYLYL</sequence>
<organism evidence="1 2">
    <name type="scientific">Bifidobacterium breve DSM 20213 = JCM 1192</name>
    <dbReference type="NCBI Taxonomy" id="518634"/>
    <lineage>
        <taxon>Bacteria</taxon>
        <taxon>Bacillati</taxon>
        <taxon>Actinomycetota</taxon>
        <taxon>Actinomycetes</taxon>
        <taxon>Bifidobacteriales</taxon>
        <taxon>Bifidobacteriaceae</taxon>
        <taxon>Bifidobacterium</taxon>
    </lineage>
</organism>